<comment type="caution">
    <text evidence="2">The sequence shown here is derived from an EMBL/GenBank/DDBJ whole genome shotgun (WGS) entry which is preliminary data.</text>
</comment>
<organism evidence="2 3">
    <name type="scientific">Sphingobacterium phlebotomi</name>
    <dbReference type="NCBI Taxonomy" id="2605433"/>
    <lineage>
        <taxon>Bacteria</taxon>
        <taxon>Pseudomonadati</taxon>
        <taxon>Bacteroidota</taxon>
        <taxon>Sphingobacteriia</taxon>
        <taxon>Sphingobacteriales</taxon>
        <taxon>Sphingobacteriaceae</taxon>
        <taxon>Sphingobacterium</taxon>
    </lineage>
</organism>
<keyword evidence="3" id="KW-1185">Reference proteome</keyword>
<name>A0A5D4HDL6_9SPHI</name>
<sequence length="131" mass="15121">MKSKKELQIEAVKAIINGDLLFEEAMVKYHVKDKRTMSAWINKTIPLLKTPKPESKISAGSSFNTIAASSEHMMTDILREENSLLKKVIDLLDKVRELEDKNTLLTRHRDLLMEKVSSLELRVQIQQKEMK</sequence>
<gene>
    <name evidence="2" type="ORF">FXV77_01075</name>
</gene>
<keyword evidence="1" id="KW-0175">Coiled coil</keyword>
<accession>A0A5D4HDL6</accession>
<dbReference type="EMBL" id="VTAV01000001">
    <property type="protein sequence ID" value="TYR37909.1"/>
    <property type="molecule type" value="Genomic_DNA"/>
</dbReference>
<reference evidence="2 3" key="1">
    <citation type="submission" date="2019-08" db="EMBL/GenBank/DDBJ databases">
        <title>Phlebobacter frassis gen. nov. sp. nov., a new member of family Sphingobacteriaceae isolated from sand fly rearing media.</title>
        <authorList>
            <person name="Kakumanu M.L."/>
            <person name="Marayati B.F."/>
            <person name="Wada-Katsumata A."/>
            <person name="Wasserberg G."/>
            <person name="Schal C."/>
            <person name="Apperson C.S."/>
            <person name="Ponnusamy L."/>
        </authorList>
    </citation>
    <scope>NUCLEOTIDE SEQUENCE [LARGE SCALE GENOMIC DNA]</scope>
    <source>
        <strain evidence="2 3">SSI9</strain>
    </source>
</reference>
<proteinExistence type="predicted"/>
<feature type="coiled-coil region" evidence="1">
    <location>
        <begin position="81"/>
        <end position="129"/>
    </location>
</feature>
<dbReference type="Proteomes" id="UP000322362">
    <property type="component" value="Unassembled WGS sequence"/>
</dbReference>
<dbReference type="RefSeq" id="WP_148917374.1">
    <property type="nucleotide sequence ID" value="NZ_VTAV01000001.1"/>
</dbReference>
<protein>
    <submittedName>
        <fullName evidence="2">Uncharacterized protein</fullName>
    </submittedName>
</protein>
<evidence type="ECO:0000256" key="1">
    <source>
        <dbReference type="SAM" id="Coils"/>
    </source>
</evidence>
<evidence type="ECO:0000313" key="2">
    <source>
        <dbReference type="EMBL" id="TYR37909.1"/>
    </source>
</evidence>
<evidence type="ECO:0000313" key="3">
    <source>
        <dbReference type="Proteomes" id="UP000322362"/>
    </source>
</evidence>
<dbReference type="AlphaFoldDB" id="A0A5D4HDL6"/>